<dbReference type="Pfam" id="PF06327">
    <property type="entry name" value="Adcy_cons_dom"/>
    <property type="match status" value="1"/>
</dbReference>
<feature type="domain" description="Guanylate cyclase" evidence="17">
    <location>
        <begin position="573"/>
        <end position="684"/>
    </location>
</feature>
<dbReference type="GO" id="GO:0007189">
    <property type="term" value="P:adenylate cyclase-activating G protein-coupled receptor signaling pathway"/>
    <property type="evidence" value="ECO:0007669"/>
    <property type="project" value="TreeGrafter"/>
</dbReference>
<keyword evidence="9" id="KW-0460">Magnesium</keyword>
<dbReference type="EC" id="4.6.1.1" evidence="4"/>
<evidence type="ECO:0000256" key="9">
    <source>
        <dbReference type="ARBA" id="ARBA00022842"/>
    </source>
</evidence>
<keyword evidence="11" id="KW-0115">cAMP biosynthesis</keyword>
<keyword evidence="19" id="KW-1185">Reference proteome</keyword>
<keyword evidence="5 16" id="KW-0812">Transmembrane</keyword>
<dbReference type="InterPro" id="IPR018297">
    <property type="entry name" value="A/G_cyclase_CS"/>
</dbReference>
<feature type="compositionally biased region" description="Basic and acidic residues" evidence="15">
    <location>
        <begin position="1401"/>
        <end position="1413"/>
    </location>
</feature>
<feature type="compositionally biased region" description="Low complexity" evidence="15">
    <location>
        <begin position="1262"/>
        <end position="1272"/>
    </location>
</feature>
<keyword evidence="6" id="KW-0479">Metal-binding</keyword>
<name>A0A7R9BPK4_9CRUS</name>
<dbReference type="Proteomes" id="UP000678499">
    <property type="component" value="Unassembled WGS sequence"/>
</dbReference>
<feature type="domain" description="Guanylate cyclase" evidence="17">
    <location>
        <begin position="1"/>
        <end position="102"/>
    </location>
</feature>
<keyword evidence="12 16" id="KW-0472">Membrane</keyword>
<evidence type="ECO:0000256" key="7">
    <source>
        <dbReference type="ARBA" id="ARBA00022741"/>
    </source>
</evidence>
<feature type="transmembrane region" description="Helical" evidence="16">
    <location>
        <begin position="485"/>
        <end position="504"/>
    </location>
</feature>
<comment type="cofactor">
    <cofactor evidence="2">
        <name>Mg(2+)</name>
        <dbReference type="ChEBI" id="CHEBI:18420"/>
    </cofactor>
</comment>
<keyword evidence="7" id="KW-0547">Nucleotide-binding</keyword>
<feature type="region of interest" description="Disordered" evidence="15">
    <location>
        <begin position="817"/>
        <end position="836"/>
    </location>
</feature>
<feature type="compositionally biased region" description="Polar residues" evidence="15">
    <location>
        <begin position="1414"/>
        <end position="1423"/>
    </location>
</feature>
<dbReference type="GO" id="GO:0035556">
    <property type="term" value="P:intracellular signal transduction"/>
    <property type="evidence" value="ECO:0007669"/>
    <property type="project" value="InterPro"/>
</dbReference>
<evidence type="ECO:0000256" key="11">
    <source>
        <dbReference type="ARBA" id="ARBA00022998"/>
    </source>
</evidence>
<feature type="transmembrane region" description="Helical" evidence="16">
    <location>
        <begin position="453"/>
        <end position="473"/>
    </location>
</feature>
<dbReference type="EMBL" id="OA883534">
    <property type="protein sequence ID" value="CAD7279137.1"/>
    <property type="molecule type" value="Genomic_DNA"/>
</dbReference>
<evidence type="ECO:0000256" key="14">
    <source>
        <dbReference type="RuleBase" id="RU000405"/>
    </source>
</evidence>
<feature type="region of interest" description="Disordered" evidence="15">
    <location>
        <begin position="1707"/>
        <end position="1737"/>
    </location>
</feature>
<feature type="region of interest" description="Disordered" evidence="15">
    <location>
        <begin position="1463"/>
        <end position="1589"/>
    </location>
</feature>
<evidence type="ECO:0000256" key="5">
    <source>
        <dbReference type="ARBA" id="ARBA00022692"/>
    </source>
</evidence>
<feature type="compositionally biased region" description="Pro residues" evidence="15">
    <location>
        <begin position="1487"/>
        <end position="1499"/>
    </location>
</feature>
<feature type="compositionally biased region" description="Polar residues" evidence="15">
    <location>
        <begin position="1721"/>
        <end position="1730"/>
    </location>
</feature>
<organism evidence="18">
    <name type="scientific">Notodromas monacha</name>
    <dbReference type="NCBI Taxonomy" id="399045"/>
    <lineage>
        <taxon>Eukaryota</taxon>
        <taxon>Metazoa</taxon>
        <taxon>Ecdysozoa</taxon>
        <taxon>Arthropoda</taxon>
        <taxon>Crustacea</taxon>
        <taxon>Oligostraca</taxon>
        <taxon>Ostracoda</taxon>
        <taxon>Podocopa</taxon>
        <taxon>Podocopida</taxon>
        <taxon>Cypridocopina</taxon>
        <taxon>Cypridoidea</taxon>
        <taxon>Cyprididae</taxon>
        <taxon>Notodromas</taxon>
    </lineage>
</organism>
<feature type="region of interest" description="Disordered" evidence="15">
    <location>
        <begin position="1771"/>
        <end position="1897"/>
    </location>
</feature>
<evidence type="ECO:0000256" key="16">
    <source>
        <dbReference type="SAM" id="Phobius"/>
    </source>
</evidence>
<feature type="region of interest" description="Disordered" evidence="15">
    <location>
        <begin position="958"/>
        <end position="1064"/>
    </location>
</feature>
<comment type="catalytic activity">
    <reaction evidence="1">
        <text>ATP = 3',5'-cyclic AMP + diphosphate</text>
        <dbReference type="Rhea" id="RHEA:15389"/>
        <dbReference type="ChEBI" id="CHEBI:30616"/>
        <dbReference type="ChEBI" id="CHEBI:33019"/>
        <dbReference type="ChEBI" id="CHEBI:58165"/>
        <dbReference type="EC" id="4.6.1.1"/>
    </reaction>
</comment>
<keyword evidence="10 16" id="KW-1133">Transmembrane helix</keyword>
<feature type="region of interest" description="Disordered" evidence="15">
    <location>
        <begin position="1400"/>
        <end position="1431"/>
    </location>
</feature>
<evidence type="ECO:0000256" key="12">
    <source>
        <dbReference type="ARBA" id="ARBA00023136"/>
    </source>
</evidence>
<feature type="region of interest" description="Disordered" evidence="15">
    <location>
        <begin position="1114"/>
        <end position="1136"/>
    </location>
</feature>
<keyword evidence="8" id="KW-0067">ATP-binding</keyword>
<feature type="compositionally biased region" description="Pro residues" evidence="15">
    <location>
        <begin position="1794"/>
        <end position="1806"/>
    </location>
</feature>
<evidence type="ECO:0000259" key="17">
    <source>
        <dbReference type="PROSITE" id="PS50125"/>
    </source>
</evidence>
<accession>A0A7R9BPK4</accession>
<sequence length="2048" mass="227043">MNALRAEAVVTMDNHCLRIKILGDCYYCVSGLPEPRLDHAQCAVEMGLDMIDAIHSVVEATDVSLNMRVGVHTGRVLCGVLGLKKWQYDVWSDDVTTANYMEASGEPGRVHITQDTMDALNNEYQVEPGDGASRSTYVRDKNITTYFIVPPARRRKPLLFNTLQVRSALSANSSGRRKLSFRHVSNVVVQLLHSIKYSVEVPFSNIAIAPPLPGDQKATKKTKVTDKLRRPFKKRHSSAVGAAFPASGGSGGYHYHQQPTSRVNKYLAQAIVQVFAFYCTKVTDKLRRPFKKRHSSAVGAAFPASGGSGGYHYHQQPTSRVNKYLAQAIEARSVDREKSNHVHPMTLCFRDSDKERQFHEEFDVGLGGALVCCLCLLVLGGGMQALCDYEDYRRANAENRTLNRFPCGGDALALALFSLILVYATAQYVVMSGILGFLAVSVFLRLPILVKSLMLSAMATVYVLLILLSHPGLFECYDVRVGGEIPSAAFGVLHLIMFMLAILIHGRQVEWTARLDFLWQVQANDEKCDMDALQLSNRRILFNLLPAHVATHFLDNPFRNNDELYHESYSRVGVMFASITNFNEFYMELDANNQGMECLRLLNEIIADFDELLEREEFQAIDKIKTVGSTYMASVGLMPELRIQENNPESAVYFMSVLMEYVFCLRDKLYNINENSYNNFSMRVTEEVYEVLKNAPYEFQCRGKVKVKGKGDMTTYFLTDRKQQATIRIEDLQRHQAYANHTELRTYNGIRRTRIIPILKPVASKPRATQTDFAGGPGVEASKLLRQTSNPVSLQHQQQATAAMLYTPPWAHVTPPRTRAARQMAATDPPANPRYVPRLLQASTSSNSNNSAGNRRQGKVQKAQVNNSSREVPGNRFVQLADDERFSAAIRERLAECSSVYQPHHGHHNAGASHHHHRYYGGQRLFQRHLSDESLHGNLAMSKIYSYRIHSSADEISSMNRSMSSSDESFPPHDDEPDGAEEFRPKPKPSSSKNGATGVTSVSATSSGPPATSSPRIQRKSNSADKRSSKRPTLFDKYLANGSFPGAGRLEGPGPATSDDYEDDDHFFEPALQALRSPACVPEEPHVSHPNRSFPLAGWSPSSSWREVDSDYVPSPELSKKRLGIPVPTSPSASSHCAAVSVYNVDSDLGLDTDSDYVTTAAAAAASRVVPAMGSYELKRVRETRSSSRGSGQSSSAGSGRKHNHQEPRDAKETPSKSNPRTDQSCQTDKSKKPSVMKSKIPRRTTSVPKQEPLTPKMQDTAPKSAASASPAAVRYGKIPNWNEQIQRILSRAEAEKSFEAAAAAAAAPAPVSESANIPLADLRSVSAMLNELGKARMNRRRERELRDVEFFGELESVAAAAVSGIPVHQSRLSPAAMRKMWSEKSGIYRQRGVDLNLSKSDAKKSADERQEAETSLSASGAESSKRDSKDFVEITSAKLVEEAEREMEEIRMFEEEEKRIRSLAANNSLEDDEDEGAARSKRIQEPKPPPVPPPPLEDPPSRRLIERRRRSEDEWERNQQQQHRANKGRAMMLMDFSGAGGVCAGETSQSEWSETEDEEGMLSEPLLGGDNDGSDRESGGYTTDDPALENMSLMNDAGLTDAEGAMSDLNSMFDGGGILGREDRIRGDHHYDDDTSVSSRASSRMFDSDIPAMGYDSEYENYLSHGHLVSGIPVHQSRLSPAAMRKMWSEKSGIYRQRGVDLNLSKSDAKKSADERQEAETSLSASGAESSKRDSKDFVEITSAKLVEEAEREMEEIRMFEEEEKRIRSLAANNSLEDDEDEGAARSKRIQEPKPPPVPPPPLEDPPSRRLIERRRRSEDEWERNQQQQHRANKGRAMMLMDFSGAGGVCAGETSQSEWSETEDEEGMLSEPLLGGDNDGSDRESGGYTTDDPALENMSLMNDAGLTDAEGAMSDLNSMFDGGGILGREDRMRGDHHYDDDTSVSSRASSRMFDSDIPAMGYDSEYENYLSHGHRRHFGDRGGGMTSDEDVLRDGASDLDVDNMDMDLEVPDYAEEFNLQSIRSVSQSITNNFGTAPTAKDDGESDA</sequence>
<dbReference type="PROSITE" id="PS50125">
    <property type="entry name" value="GUANYLATE_CYCLASE_2"/>
    <property type="match status" value="2"/>
</dbReference>
<dbReference type="SMART" id="SM00044">
    <property type="entry name" value="CYCc"/>
    <property type="match status" value="2"/>
</dbReference>
<gene>
    <name evidence="18" type="ORF">NMOB1V02_LOCUS6819</name>
</gene>
<feature type="compositionally biased region" description="Basic and acidic residues" evidence="15">
    <location>
        <begin position="1205"/>
        <end position="1215"/>
    </location>
</feature>
<comment type="similarity">
    <text evidence="14">Belongs to the adenylyl cyclase class-4/guanylyl cyclase family.</text>
</comment>
<keyword evidence="13 14" id="KW-0456">Lyase</keyword>
<dbReference type="GO" id="GO:0005524">
    <property type="term" value="F:ATP binding"/>
    <property type="evidence" value="ECO:0007669"/>
    <property type="project" value="UniProtKB-KW"/>
</dbReference>
<feature type="compositionally biased region" description="Basic and acidic residues" evidence="15">
    <location>
        <begin position="1477"/>
        <end position="1486"/>
    </location>
</feature>
<dbReference type="GO" id="GO:0006171">
    <property type="term" value="P:cAMP biosynthetic process"/>
    <property type="evidence" value="ECO:0007669"/>
    <property type="project" value="UniProtKB-KW"/>
</dbReference>
<feature type="compositionally biased region" description="Basic and acidic residues" evidence="15">
    <location>
        <begin position="1500"/>
        <end position="1513"/>
    </location>
</feature>
<evidence type="ECO:0000256" key="3">
    <source>
        <dbReference type="ARBA" id="ARBA00004141"/>
    </source>
</evidence>
<evidence type="ECO:0000313" key="19">
    <source>
        <dbReference type="Proteomes" id="UP000678499"/>
    </source>
</evidence>
<evidence type="ECO:0000256" key="4">
    <source>
        <dbReference type="ARBA" id="ARBA00012201"/>
    </source>
</evidence>
<evidence type="ECO:0000313" key="18">
    <source>
        <dbReference type="EMBL" id="CAD7279137.1"/>
    </source>
</evidence>
<dbReference type="InterPro" id="IPR029787">
    <property type="entry name" value="Nucleotide_cyclase"/>
</dbReference>
<feature type="region of interest" description="Disordered" evidence="15">
    <location>
        <begin position="1080"/>
        <end position="1101"/>
    </location>
</feature>
<dbReference type="PROSITE" id="PS00452">
    <property type="entry name" value="GUANYLATE_CYCLASE_1"/>
    <property type="match status" value="1"/>
</dbReference>
<feature type="region of interest" description="Disordered" evidence="15">
    <location>
        <begin position="1179"/>
        <end position="1272"/>
    </location>
</feature>
<feature type="compositionally biased region" description="Basic and acidic residues" evidence="15">
    <location>
        <begin position="1708"/>
        <end position="1720"/>
    </location>
</feature>
<evidence type="ECO:0000256" key="8">
    <source>
        <dbReference type="ARBA" id="ARBA00022840"/>
    </source>
</evidence>
<feature type="region of interest" description="Disordered" evidence="15">
    <location>
        <begin position="843"/>
        <end position="876"/>
    </location>
</feature>
<dbReference type="OrthoDB" id="2107370at2759"/>
<dbReference type="PANTHER" id="PTHR45627">
    <property type="entry name" value="ADENYLATE CYCLASE TYPE 1"/>
    <property type="match status" value="1"/>
</dbReference>
<dbReference type="SUPFAM" id="SSF55073">
    <property type="entry name" value="Nucleotide cyclase"/>
    <property type="match status" value="2"/>
</dbReference>
<feature type="compositionally biased region" description="Low complexity" evidence="15">
    <location>
        <begin position="1187"/>
        <end position="1199"/>
    </location>
</feature>
<feature type="compositionally biased region" description="Basic and acidic residues" evidence="15">
    <location>
        <begin position="1784"/>
        <end position="1793"/>
    </location>
</feature>
<evidence type="ECO:0000256" key="6">
    <source>
        <dbReference type="ARBA" id="ARBA00022723"/>
    </source>
</evidence>
<feature type="compositionally biased region" description="Basic and acidic residues" evidence="15">
    <location>
        <begin position="1807"/>
        <end position="1820"/>
    </location>
</feature>
<evidence type="ECO:0000256" key="10">
    <source>
        <dbReference type="ARBA" id="ARBA00022989"/>
    </source>
</evidence>
<dbReference type="InterPro" id="IPR001054">
    <property type="entry name" value="A/G_cyclase"/>
</dbReference>
<dbReference type="InterPro" id="IPR009398">
    <property type="entry name" value="Adcy_conserved_dom"/>
</dbReference>
<dbReference type="GO" id="GO:0046872">
    <property type="term" value="F:metal ion binding"/>
    <property type="evidence" value="ECO:0007669"/>
    <property type="project" value="UniProtKB-KW"/>
</dbReference>
<dbReference type="GO" id="GO:0004016">
    <property type="term" value="F:adenylate cyclase activity"/>
    <property type="evidence" value="ECO:0007669"/>
    <property type="project" value="UniProtKB-EC"/>
</dbReference>
<dbReference type="GO" id="GO:0005886">
    <property type="term" value="C:plasma membrane"/>
    <property type="evidence" value="ECO:0007669"/>
    <property type="project" value="InterPro"/>
</dbReference>
<feature type="transmembrane region" description="Helical" evidence="16">
    <location>
        <begin position="364"/>
        <end position="386"/>
    </location>
</feature>
<feature type="compositionally biased region" description="Low complexity" evidence="15">
    <location>
        <begin position="958"/>
        <end position="969"/>
    </location>
</feature>
<evidence type="ECO:0000256" key="13">
    <source>
        <dbReference type="ARBA" id="ARBA00023239"/>
    </source>
</evidence>
<dbReference type="PANTHER" id="PTHR45627:SF26">
    <property type="entry name" value="ADENYLATE CYCLASE TYPE 1"/>
    <property type="match status" value="1"/>
</dbReference>
<feature type="compositionally biased region" description="Polar residues" evidence="15">
    <location>
        <begin position="1216"/>
        <end position="1228"/>
    </location>
</feature>
<evidence type="ECO:0000256" key="15">
    <source>
        <dbReference type="SAM" id="MobiDB-lite"/>
    </source>
</evidence>
<evidence type="ECO:0000256" key="1">
    <source>
        <dbReference type="ARBA" id="ARBA00001593"/>
    </source>
</evidence>
<protein>
    <recommendedName>
        <fullName evidence="4">adenylate cyclase</fullName>
        <ecNumber evidence="4">4.6.1.1</ecNumber>
    </recommendedName>
</protein>
<proteinExistence type="inferred from homology"/>
<dbReference type="Pfam" id="PF00211">
    <property type="entry name" value="Guanylate_cyc"/>
    <property type="match status" value="2"/>
</dbReference>
<dbReference type="EMBL" id="CAJPEX010001497">
    <property type="protein sequence ID" value="CAG0919289.1"/>
    <property type="molecule type" value="Genomic_DNA"/>
</dbReference>
<dbReference type="Gene3D" id="3.30.70.1230">
    <property type="entry name" value="Nucleotide cyclase"/>
    <property type="match status" value="3"/>
</dbReference>
<feature type="transmembrane region" description="Helical" evidence="16">
    <location>
        <begin position="407"/>
        <end position="424"/>
    </location>
</feature>
<dbReference type="CDD" id="cd07302">
    <property type="entry name" value="CHD"/>
    <property type="match status" value="2"/>
</dbReference>
<comment type="subcellular location">
    <subcellularLocation>
        <location evidence="3">Membrane</location>
        <topology evidence="3">Multi-pass membrane protein</topology>
    </subcellularLocation>
</comment>
<feature type="compositionally biased region" description="Low complexity" evidence="15">
    <location>
        <begin position="995"/>
        <end position="1015"/>
    </location>
</feature>
<evidence type="ECO:0000256" key="2">
    <source>
        <dbReference type="ARBA" id="ARBA00001946"/>
    </source>
</evidence>
<reference evidence="18" key="1">
    <citation type="submission" date="2020-11" db="EMBL/GenBank/DDBJ databases">
        <authorList>
            <person name="Tran Van P."/>
        </authorList>
    </citation>
    <scope>NUCLEOTIDE SEQUENCE</scope>
</reference>